<evidence type="ECO:0000313" key="3">
    <source>
        <dbReference type="Proteomes" id="UP000712600"/>
    </source>
</evidence>
<dbReference type="Proteomes" id="UP000712600">
    <property type="component" value="Unassembled WGS sequence"/>
</dbReference>
<proteinExistence type="predicted"/>
<organism evidence="2 3">
    <name type="scientific">Brassica cretica</name>
    <name type="common">Mustard</name>
    <dbReference type="NCBI Taxonomy" id="69181"/>
    <lineage>
        <taxon>Eukaryota</taxon>
        <taxon>Viridiplantae</taxon>
        <taxon>Streptophyta</taxon>
        <taxon>Embryophyta</taxon>
        <taxon>Tracheophyta</taxon>
        <taxon>Spermatophyta</taxon>
        <taxon>Magnoliopsida</taxon>
        <taxon>eudicotyledons</taxon>
        <taxon>Gunneridae</taxon>
        <taxon>Pentapetalae</taxon>
        <taxon>rosids</taxon>
        <taxon>malvids</taxon>
        <taxon>Brassicales</taxon>
        <taxon>Brassicaceae</taxon>
        <taxon>Brassiceae</taxon>
        <taxon>Brassica</taxon>
    </lineage>
</organism>
<evidence type="ECO:0000256" key="1">
    <source>
        <dbReference type="SAM" id="MobiDB-lite"/>
    </source>
</evidence>
<gene>
    <name evidence="2" type="ORF">F2Q69_00001156</name>
</gene>
<dbReference type="EMBL" id="QGKX02001521">
    <property type="protein sequence ID" value="KAF3507918.1"/>
    <property type="molecule type" value="Genomic_DNA"/>
</dbReference>
<feature type="region of interest" description="Disordered" evidence="1">
    <location>
        <begin position="38"/>
        <end position="58"/>
    </location>
</feature>
<protein>
    <submittedName>
        <fullName evidence="2">Uncharacterized protein</fullName>
    </submittedName>
</protein>
<reference evidence="2" key="1">
    <citation type="submission" date="2019-12" db="EMBL/GenBank/DDBJ databases">
        <title>Genome sequencing and annotation of Brassica cretica.</title>
        <authorList>
            <person name="Studholme D.J."/>
            <person name="Sarris P."/>
        </authorList>
    </citation>
    <scope>NUCLEOTIDE SEQUENCE</scope>
    <source>
        <strain evidence="2">PFS-109/04</strain>
        <tissue evidence="2">Leaf</tissue>
    </source>
</reference>
<dbReference type="AlphaFoldDB" id="A0A8S9NSF5"/>
<accession>A0A8S9NSF5</accession>
<comment type="caution">
    <text evidence="2">The sequence shown here is derived from an EMBL/GenBank/DDBJ whole genome shotgun (WGS) entry which is preliminary data.</text>
</comment>
<sequence>MESVSNAPELRWDKLIVGVAAPRVSCLGEKLLGRALSFSTGGSLSRPGESTQPLLHCS</sequence>
<name>A0A8S9NSF5_BRACR</name>
<evidence type="ECO:0000313" key="2">
    <source>
        <dbReference type="EMBL" id="KAF3507918.1"/>
    </source>
</evidence>